<keyword evidence="6" id="KW-1185">Reference proteome</keyword>
<evidence type="ECO:0000313" key="6">
    <source>
        <dbReference type="Proteomes" id="UP001233999"/>
    </source>
</evidence>
<dbReference type="InterPro" id="IPR001270">
    <property type="entry name" value="ClpA/B"/>
</dbReference>
<evidence type="ECO:0000313" key="5">
    <source>
        <dbReference type="EMBL" id="KAJ9589778.1"/>
    </source>
</evidence>
<dbReference type="InterPro" id="IPR003959">
    <property type="entry name" value="ATPase_AAA_core"/>
</dbReference>
<proteinExistence type="predicted"/>
<reference evidence="5" key="2">
    <citation type="submission" date="2023-05" db="EMBL/GenBank/DDBJ databases">
        <authorList>
            <person name="Fouks B."/>
        </authorList>
    </citation>
    <scope>NUCLEOTIDE SEQUENCE</scope>
    <source>
        <strain evidence="5">Stay&amp;Tobe</strain>
        <tissue evidence="5">Testes</tissue>
    </source>
</reference>
<gene>
    <name evidence="5" type="ORF">L9F63_027964</name>
</gene>
<keyword evidence="3" id="KW-0040">ANK repeat</keyword>
<dbReference type="Pfam" id="PF07724">
    <property type="entry name" value="AAA_2"/>
    <property type="match status" value="1"/>
</dbReference>
<dbReference type="InterPro" id="IPR050130">
    <property type="entry name" value="ClpA_ClpB"/>
</dbReference>
<reference evidence="5" key="1">
    <citation type="journal article" date="2023" name="IScience">
        <title>Live-bearing cockroach genome reveals convergent evolutionary mechanisms linked to viviparity in insects and beyond.</title>
        <authorList>
            <person name="Fouks B."/>
            <person name="Harrison M.C."/>
            <person name="Mikhailova A.A."/>
            <person name="Marchal E."/>
            <person name="English S."/>
            <person name="Carruthers M."/>
            <person name="Jennings E.C."/>
            <person name="Chiamaka E.L."/>
            <person name="Frigard R.A."/>
            <person name="Pippel M."/>
            <person name="Attardo G.M."/>
            <person name="Benoit J.B."/>
            <person name="Bornberg-Bauer E."/>
            <person name="Tobe S.S."/>
        </authorList>
    </citation>
    <scope>NUCLEOTIDE SEQUENCE</scope>
    <source>
        <strain evidence="5">Stay&amp;Tobe</strain>
    </source>
</reference>
<dbReference type="Gene3D" id="1.25.40.20">
    <property type="entry name" value="Ankyrin repeat-containing domain"/>
    <property type="match status" value="2"/>
</dbReference>
<dbReference type="PANTHER" id="PTHR11638:SF93">
    <property type="entry name" value="MITOCHONDRIAL DISAGGREGASE"/>
    <property type="match status" value="1"/>
</dbReference>
<keyword evidence="2" id="KW-0067">ATP-binding</keyword>
<dbReference type="PRINTS" id="PR00300">
    <property type="entry name" value="CLPPROTEASEA"/>
</dbReference>
<dbReference type="PROSITE" id="PS50297">
    <property type="entry name" value="ANK_REP_REGION"/>
    <property type="match status" value="2"/>
</dbReference>
<dbReference type="PRINTS" id="PR01415">
    <property type="entry name" value="ANKYRIN"/>
</dbReference>
<dbReference type="SUPFAM" id="SSF52540">
    <property type="entry name" value="P-loop containing nucleoside triphosphate hydrolases"/>
    <property type="match status" value="1"/>
</dbReference>
<dbReference type="GO" id="GO:0005524">
    <property type="term" value="F:ATP binding"/>
    <property type="evidence" value="ECO:0007669"/>
    <property type="project" value="UniProtKB-KW"/>
</dbReference>
<feature type="repeat" description="ANK" evidence="3">
    <location>
        <begin position="25"/>
        <end position="57"/>
    </location>
</feature>
<name>A0AAD8A1K2_DIPPU</name>
<comment type="caution">
    <text evidence="5">The sequence shown here is derived from an EMBL/GenBank/DDBJ whole genome shotgun (WGS) entry which is preliminary data.</text>
</comment>
<dbReference type="InterPro" id="IPR003593">
    <property type="entry name" value="AAA+_ATPase"/>
</dbReference>
<dbReference type="GO" id="GO:0034605">
    <property type="term" value="P:cellular response to heat"/>
    <property type="evidence" value="ECO:0007669"/>
    <property type="project" value="TreeGrafter"/>
</dbReference>
<dbReference type="AlphaFoldDB" id="A0AAD8A1K2"/>
<dbReference type="Pfam" id="PF00023">
    <property type="entry name" value="Ank"/>
    <property type="match status" value="2"/>
</dbReference>
<dbReference type="GO" id="GO:0016887">
    <property type="term" value="F:ATP hydrolysis activity"/>
    <property type="evidence" value="ECO:0007669"/>
    <property type="project" value="InterPro"/>
</dbReference>
<dbReference type="InterPro" id="IPR036770">
    <property type="entry name" value="Ankyrin_rpt-contain_sf"/>
</dbReference>
<protein>
    <recommendedName>
        <fullName evidence="4">AAA+ ATPase domain-containing protein</fullName>
    </recommendedName>
</protein>
<evidence type="ECO:0000256" key="1">
    <source>
        <dbReference type="ARBA" id="ARBA00022741"/>
    </source>
</evidence>
<dbReference type="InterPro" id="IPR027417">
    <property type="entry name" value="P-loop_NTPase"/>
</dbReference>
<dbReference type="InterPro" id="IPR002110">
    <property type="entry name" value="Ankyrin_rpt"/>
</dbReference>
<dbReference type="PROSITE" id="PS50088">
    <property type="entry name" value="ANK_REPEAT"/>
    <property type="match status" value="2"/>
</dbReference>
<dbReference type="GO" id="GO:0005739">
    <property type="term" value="C:mitochondrion"/>
    <property type="evidence" value="ECO:0007669"/>
    <property type="project" value="TreeGrafter"/>
</dbReference>
<dbReference type="SMART" id="SM00382">
    <property type="entry name" value="AAA"/>
    <property type="match status" value="1"/>
</dbReference>
<dbReference type="SMART" id="SM00248">
    <property type="entry name" value="ANK"/>
    <property type="match status" value="2"/>
</dbReference>
<evidence type="ECO:0000259" key="4">
    <source>
        <dbReference type="SMART" id="SM00382"/>
    </source>
</evidence>
<dbReference type="Proteomes" id="UP001233999">
    <property type="component" value="Unassembled WGS sequence"/>
</dbReference>
<organism evidence="5 6">
    <name type="scientific">Diploptera punctata</name>
    <name type="common">Pacific beetle cockroach</name>
    <dbReference type="NCBI Taxonomy" id="6984"/>
    <lineage>
        <taxon>Eukaryota</taxon>
        <taxon>Metazoa</taxon>
        <taxon>Ecdysozoa</taxon>
        <taxon>Arthropoda</taxon>
        <taxon>Hexapoda</taxon>
        <taxon>Insecta</taxon>
        <taxon>Pterygota</taxon>
        <taxon>Neoptera</taxon>
        <taxon>Polyneoptera</taxon>
        <taxon>Dictyoptera</taxon>
        <taxon>Blattodea</taxon>
        <taxon>Blaberoidea</taxon>
        <taxon>Blaberidae</taxon>
        <taxon>Diplopterinae</taxon>
        <taxon>Diploptera</taxon>
    </lineage>
</organism>
<feature type="repeat" description="ANK" evidence="3">
    <location>
        <begin position="96"/>
        <end position="128"/>
    </location>
</feature>
<feature type="non-terminal residue" evidence="5">
    <location>
        <position position="1"/>
    </location>
</feature>
<evidence type="ECO:0000256" key="3">
    <source>
        <dbReference type="PROSITE-ProRule" id="PRU00023"/>
    </source>
</evidence>
<dbReference type="SUPFAM" id="SSF48403">
    <property type="entry name" value="Ankyrin repeat"/>
    <property type="match status" value="1"/>
</dbReference>
<feature type="domain" description="AAA+ ATPase" evidence="4">
    <location>
        <begin position="202"/>
        <end position="342"/>
    </location>
</feature>
<dbReference type="Gene3D" id="3.40.50.300">
    <property type="entry name" value="P-loop containing nucleotide triphosphate hydrolases"/>
    <property type="match status" value="1"/>
</dbReference>
<keyword evidence="1" id="KW-0547">Nucleotide-binding</keyword>
<dbReference type="EMBL" id="JASPKZ010004865">
    <property type="protein sequence ID" value="KAJ9589778.1"/>
    <property type="molecule type" value="Genomic_DNA"/>
</dbReference>
<dbReference type="PANTHER" id="PTHR11638">
    <property type="entry name" value="ATP-DEPENDENT CLP PROTEASE"/>
    <property type="match status" value="1"/>
</dbReference>
<dbReference type="CDD" id="cd19499">
    <property type="entry name" value="RecA-like_ClpB_Hsp104-like"/>
    <property type="match status" value="1"/>
</dbReference>
<evidence type="ECO:0000256" key="2">
    <source>
        <dbReference type="ARBA" id="ARBA00022840"/>
    </source>
</evidence>
<sequence>CKSSRHKNNSKLAAEGINVNRRHRFGWTALHVAAVNGNVETVQTLLDAGADPNLRDEFTNVEIMAKITHLDLAYVFKARENDFTDRPLLDKDCTYYGFTALHYAAIADEEETVKILLERGADPTIETETGTRPHSYATTDVRQLLLQHVAKFDDTRREKGALKTISYLEQKIRQHIIGQDYPIKIVTSSIRRKKMVGPTMNVLLSSFFLGSSGVGKTELAKQVGKYVRKVRSGSFIRIDMSEFQQKHDIQKLIGTPPGYSGYEYGGQLTKQLKNYPSAVVLFDEIDKAHPEILTVLLQLFDEGRITNGLGYTIDCRNAIFIMTSNLANDKIIACVNKLRNEKEGIMKKLSYEKN</sequence>
<accession>A0AAD8A1K2</accession>